<protein>
    <recommendedName>
        <fullName evidence="1">UPF0336 protein EH165_11815</fullName>
    </recommendedName>
</protein>
<dbReference type="Gene3D" id="3.10.129.10">
    <property type="entry name" value="Hotdog Thioesterase"/>
    <property type="match status" value="1"/>
</dbReference>
<dbReference type="OrthoDB" id="5415111at2"/>
<feature type="domain" description="FAS1-like dehydratase" evidence="2">
    <location>
        <begin position="7"/>
        <end position="136"/>
    </location>
</feature>
<evidence type="ECO:0000259" key="2">
    <source>
        <dbReference type="Pfam" id="PF13452"/>
    </source>
</evidence>
<organism evidence="3 4">
    <name type="scientific">Nakamurella antarctica</name>
    <dbReference type="NCBI Taxonomy" id="1902245"/>
    <lineage>
        <taxon>Bacteria</taxon>
        <taxon>Bacillati</taxon>
        <taxon>Actinomycetota</taxon>
        <taxon>Actinomycetes</taxon>
        <taxon>Nakamurellales</taxon>
        <taxon>Nakamurellaceae</taxon>
        <taxon>Nakamurella</taxon>
    </lineage>
</organism>
<evidence type="ECO:0000256" key="1">
    <source>
        <dbReference type="HAMAP-Rule" id="MF_00799"/>
    </source>
</evidence>
<dbReference type="Proteomes" id="UP000268084">
    <property type="component" value="Chromosome"/>
</dbReference>
<proteinExistence type="inferred from homology"/>
<reference evidence="3 4" key="1">
    <citation type="submission" date="2018-11" db="EMBL/GenBank/DDBJ databases">
        <authorList>
            <person name="Da X."/>
        </authorList>
    </citation>
    <scope>NUCLEOTIDE SEQUENCE [LARGE SCALE GENOMIC DNA]</scope>
    <source>
        <strain evidence="3 4">S14-144</strain>
    </source>
</reference>
<keyword evidence="4" id="KW-1185">Reference proteome</keyword>
<sequence>MPMDQAFLGRSFPFAEPYEVGIEKIRQFAEAIGDDNLLYHDRVAAQHAGHPSVVAPPTFAIQVIARAQDAVMFDPALGLDFSRVVHLDQRFEHLRAIYAGDVLSCVVTVESIKVLAGNDVLTVRTDVTDIENAPVCSAWGTLVSRAAAS</sequence>
<gene>
    <name evidence="3" type="ORF">EH165_11815</name>
</gene>
<dbReference type="PIRSF" id="PIRSF018072">
    <property type="entry name" value="UCP018072"/>
    <property type="match status" value="1"/>
</dbReference>
<name>A0A3G8ZN97_9ACTN</name>
<dbReference type="EMBL" id="CP034170">
    <property type="protein sequence ID" value="AZI58720.1"/>
    <property type="molecule type" value="Genomic_DNA"/>
</dbReference>
<dbReference type="SUPFAM" id="SSF54637">
    <property type="entry name" value="Thioesterase/thiol ester dehydrase-isomerase"/>
    <property type="match status" value="1"/>
</dbReference>
<dbReference type="HAMAP" id="MF_00799">
    <property type="entry name" value="UPF0336"/>
    <property type="match status" value="1"/>
</dbReference>
<dbReference type="InterPro" id="IPR039569">
    <property type="entry name" value="FAS1-like_DH_region"/>
</dbReference>
<evidence type="ECO:0000313" key="3">
    <source>
        <dbReference type="EMBL" id="AZI58720.1"/>
    </source>
</evidence>
<dbReference type="RefSeq" id="WP_124799625.1">
    <property type="nucleotide sequence ID" value="NZ_CP034170.1"/>
</dbReference>
<dbReference type="CDD" id="cd03441">
    <property type="entry name" value="R_hydratase_like"/>
    <property type="match status" value="1"/>
</dbReference>
<dbReference type="KEGG" id="nak:EH165_11815"/>
<reference evidence="3 4" key="2">
    <citation type="submission" date="2018-12" db="EMBL/GenBank/DDBJ databases">
        <title>Nakamurella antarcticus sp. nov., isolated from Antarctica South Shetland Islands soil.</title>
        <authorList>
            <person name="Peng F."/>
        </authorList>
    </citation>
    <scope>NUCLEOTIDE SEQUENCE [LARGE SCALE GENOMIC DNA]</scope>
    <source>
        <strain evidence="3 4">S14-144</strain>
    </source>
</reference>
<dbReference type="AlphaFoldDB" id="A0A3G8ZN97"/>
<comment type="similarity">
    <text evidence="1">Belongs to the UPF0336 family.</text>
</comment>
<dbReference type="InterPro" id="IPR029069">
    <property type="entry name" value="HotDog_dom_sf"/>
</dbReference>
<evidence type="ECO:0000313" key="4">
    <source>
        <dbReference type="Proteomes" id="UP000268084"/>
    </source>
</evidence>
<dbReference type="InterPro" id="IPR016709">
    <property type="entry name" value="HadA-like"/>
</dbReference>
<accession>A0A3G8ZN97</accession>
<dbReference type="Pfam" id="PF13452">
    <property type="entry name" value="FAS1_DH_region"/>
    <property type="match status" value="1"/>
</dbReference>